<dbReference type="InterPro" id="IPR036388">
    <property type="entry name" value="WH-like_DNA-bd_sf"/>
</dbReference>
<evidence type="ECO:0000256" key="2">
    <source>
        <dbReference type="ARBA" id="ARBA00023125"/>
    </source>
</evidence>
<keyword evidence="3" id="KW-0804">Transcription</keyword>
<keyword evidence="7" id="KW-1185">Reference proteome</keyword>
<dbReference type="InterPro" id="IPR014757">
    <property type="entry name" value="Tscrpt_reg_IclR_C"/>
</dbReference>
<feature type="domain" description="IclR-ED" evidence="5">
    <location>
        <begin position="89"/>
        <end position="272"/>
    </location>
</feature>
<evidence type="ECO:0000259" key="5">
    <source>
        <dbReference type="PROSITE" id="PS51078"/>
    </source>
</evidence>
<comment type="caution">
    <text evidence="6">The sequence shown here is derived from an EMBL/GenBank/DDBJ whole genome shotgun (WGS) entry which is preliminary data.</text>
</comment>
<dbReference type="Proteomes" id="UP000596977">
    <property type="component" value="Unassembled WGS sequence"/>
</dbReference>
<dbReference type="PANTHER" id="PTHR30136">
    <property type="entry name" value="HELIX-TURN-HELIX TRANSCRIPTIONAL REGULATOR, ICLR FAMILY"/>
    <property type="match status" value="1"/>
</dbReference>
<accession>A0A916RKQ5</accession>
<dbReference type="PANTHER" id="PTHR30136:SF35">
    <property type="entry name" value="HTH-TYPE TRANSCRIPTIONAL REGULATOR RV1719"/>
    <property type="match status" value="1"/>
</dbReference>
<dbReference type="SUPFAM" id="SSF55781">
    <property type="entry name" value="GAF domain-like"/>
    <property type="match status" value="1"/>
</dbReference>
<keyword evidence="1" id="KW-0805">Transcription regulation</keyword>
<dbReference type="GO" id="GO:0003677">
    <property type="term" value="F:DNA binding"/>
    <property type="evidence" value="ECO:0007669"/>
    <property type="project" value="UniProtKB-KW"/>
</dbReference>
<proteinExistence type="predicted"/>
<dbReference type="EMBL" id="BMKB01000005">
    <property type="protein sequence ID" value="GGA59680.1"/>
    <property type="molecule type" value="Genomic_DNA"/>
</dbReference>
<dbReference type="AlphaFoldDB" id="A0A916RKQ5"/>
<dbReference type="Gene3D" id="1.10.10.10">
    <property type="entry name" value="Winged helix-like DNA-binding domain superfamily/Winged helix DNA-binding domain"/>
    <property type="match status" value="1"/>
</dbReference>
<evidence type="ECO:0000256" key="3">
    <source>
        <dbReference type="ARBA" id="ARBA00023163"/>
    </source>
</evidence>
<evidence type="ECO:0000313" key="6">
    <source>
        <dbReference type="EMBL" id="GGA59680.1"/>
    </source>
</evidence>
<dbReference type="GO" id="GO:0003700">
    <property type="term" value="F:DNA-binding transcription factor activity"/>
    <property type="evidence" value="ECO:0007669"/>
    <property type="project" value="TreeGrafter"/>
</dbReference>
<dbReference type="InterPro" id="IPR036390">
    <property type="entry name" value="WH_DNA-bd_sf"/>
</dbReference>
<dbReference type="SUPFAM" id="SSF46785">
    <property type="entry name" value="Winged helix' DNA-binding domain"/>
    <property type="match status" value="1"/>
</dbReference>
<keyword evidence="2" id="KW-0238">DNA-binding</keyword>
<dbReference type="Pfam" id="PF01614">
    <property type="entry name" value="IclR_C"/>
    <property type="match status" value="1"/>
</dbReference>
<protein>
    <submittedName>
        <fullName evidence="6">IclR family transcriptional regulator</fullName>
    </submittedName>
</protein>
<evidence type="ECO:0000259" key="4">
    <source>
        <dbReference type="PROSITE" id="PS51077"/>
    </source>
</evidence>
<dbReference type="SMART" id="SM00346">
    <property type="entry name" value="HTH_ICLR"/>
    <property type="match status" value="1"/>
</dbReference>
<dbReference type="GO" id="GO:0045892">
    <property type="term" value="P:negative regulation of DNA-templated transcription"/>
    <property type="evidence" value="ECO:0007669"/>
    <property type="project" value="TreeGrafter"/>
</dbReference>
<sequence>MLASYAQVNRGAFHMKAVQQRERTGPGTVAKALSLLDLVASYERPVRFTALLKASALPKATLHRLLQTLTEQRLLVYNEEMQTYGLGSRLVSLAHTAWQQFSLAPLARPYIDALAETIGETIHLAQLDNGHVLYLDKRSAGQPIAMYSQTGKIAPAYCTGVGKAMLAFLPGPAIDRAITQQSFERFTAATLVSPEALEADLRLTAQRGYAIDNQEHEEGIICIAVPILGSMGRLFGAISITGSTARLALSDLEAHLPTLLAAAEQIGKDAQIWQAPS</sequence>
<evidence type="ECO:0000313" key="7">
    <source>
        <dbReference type="Proteomes" id="UP000596977"/>
    </source>
</evidence>
<dbReference type="InterPro" id="IPR005471">
    <property type="entry name" value="Tscrpt_reg_IclR_N"/>
</dbReference>
<dbReference type="InterPro" id="IPR029016">
    <property type="entry name" value="GAF-like_dom_sf"/>
</dbReference>
<gene>
    <name evidence="6" type="primary">kdgR</name>
    <name evidence="6" type="ORF">GCM10011499_32350</name>
</gene>
<organism evidence="6 7">
    <name type="scientific">Pelagibacterium lentulum</name>
    <dbReference type="NCBI Taxonomy" id="2029865"/>
    <lineage>
        <taxon>Bacteria</taxon>
        <taxon>Pseudomonadati</taxon>
        <taxon>Pseudomonadota</taxon>
        <taxon>Alphaproteobacteria</taxon>
        <taxon>Hyphomicrobiales</taxon>
        <taxon>Devosiaceae</taxon>
        <taxon>Pelagibacterium</taxon>
    </lineage>
</organism>
<dbReference type="Pfam" id="PF09339">
    <property type="entry name" value="HTH_IclR"/>
    <property type="match status" value="1"/>
</dbReference>
<reference evidence="6 7" key="1">
    <citation type="journal article" date="2014" name="Int. J. Syst. Evol. Microbiol.">
        <title>Complete genome sequence of Corynebacterium casei LMG S-19264T (=DSM 44701T), isolated from a smear-ripened cheese.</title>
        <authorList>
            <consortium name="US DOE Joint Genome Institute (JGI-PGF)"/>
            <person name="Walter F."/>
            <person name="Albersmeier A."/>
            <person name="Kalinowski J."/>
            <person name="Ruckert C."/>
        </authorList>
    </citation>
    <scope>NUCLEOTIDE SEQUENCE [LARGE SCALE GENOMIC DNA]</scope>
    <source>
        <strain evidence="6 7">CGMCC 1.15896</strain>
    </source>
</reference>
<dbReference type="PROSITE" id="PS51077">
    <property type="entry name" value="HTH_ICLR"/>
    <property type="match status" value="1"/>
</dbReference>
<dbReference type="PROSITE" id="PS51078">
    <property type="entry name" value="ICLR_ED"/>
    <property type="match status" value="1"/>
</dbReference>
<dbReference type="InterPro" id="IPR050707">
    <property type="entry name" value="HTH_MetabolicPath_Reg"/>
</dbReference>
<feature type="domain" description="HTH iclR-type" evidence="4">
    <location>
        <begin position="26"/>
        <end position="88"/>
    </location>
</feature>
<evidence type="ECO:0000256" key="1">
    <source>
        <dbReference type="ARBA" id="ARBA00023015"/>
    </source>
</evidence>
<name>A0A916RKQ5_9HYPH</name>
<dbReference type="Gene3D" id="3.30.450.40">
    <property type="match status" value="1"/>
</dbReference>